<evidence type="ECO:0000313" key="7">
    <source>
        <dbReference type="RefSeq" id="XP_071921047.1"/>
    </source>
</evidence>
<dbReference type="Pfam" id="PF01329">
    <property type="entry name" value="Pterin_4a"/>
    <property type="match status" value="1"/>
</dbReference>
<evidence type="ECO:0000256" key="5">
    <source>
        <dbReference type="ARBA" id="ARBA00030497"/>
    </source>
</evidence>
<dbReference type="Proteomes" id="UP001652660">
    <property type="component" value="Chromosome 9c"/>
</dbReference>
<evidence type="ECO:0000256" key="2">
    <source>
        <dbReference type="ARBA" id="ARBA00006472"/>
    </source>
</evidence>
<evidence type="ECO:0000256" key="3">
    <source>
        <dbReference type="ARBA" id="ARBA00013252"/>
    </source>
</evidence>
<accession>A0ABM4VNF1</accession>
<proteinExistence type="inferred from homology"/>
<dbReference type="InterPro" id="IPR001533">
    <property type="entry name" value="Pterin_deHydtase"/>
</dbReference>
<keyword evidence="6" id="KW-1185">Reference proteome</keyword>
<evidence type="ECO:0000313" key="6">
    <source>
        <dbReference type="Proteomes" id="UP001652660"/>
    </source>
</evidence>
<reference evidence="7" key="1">
    <citation type="submission" date="2025-08" db="UniProtKB">
        <authorList>
            <consortium name="RefSeq"/>
        </authorList>
    </citation>
    <scope>IDENTIFICATION</scope>
    <source>
        <tissue evidence="7">Leaves</tissue>
    </source>
</reference>
<dbReference type="PANTHER" id="PTHR12599:SF0">
    <property type="entry name" value="PTERIN-4-ALPHA-CARBINOLAMINE DEHYDRATASE"/>
    <property type="match status" value="1"/>
</dbReference>
<protein>
    <recommendedName>
        <fullName evidence="3">4a-hydroxytetrahydrobiopterin dehydratase</fullName>
        <ecNumber evidence="3">4.2.1.96</ecNumber>
    </recommendedName>
    <alternativeName>
        <fullName evidence="5">4-alpha-hydroxy-tetrahydropterin dehydratase</fullName>
    </alternativeName>
</protein>
<dbReference type="GeneID" id="113708902"/>
<keyword evidence="4" id="KW-0456">Lyase</keyword>
<evidence type="ECO:0000256" key="4">
    <source>
        <dbReference type="ARBA" id="ARBA00023239"/>
    </source>
</evidence>
<dbReference type="PANTHER" id="PTHR12599">
    <property type="entry name" value="PTERIN-4-ALPHA-CARBINOLAMINE DEHYDRATASE"/>
    <property type="match status" value="1"/>
</dbReference>
<comment type="catalytic activity">
    <reaction evidence="1">
        <text>(4aS,6R)-4a-hydroxy-L-erythro-5,6,7,8-tetrahydrobiopterin = (6R)-L-erythro-6,7-dihydrobiopterin + H2O</text>
        <dbReference type="Rhea" id="RHEA:11920"/>
        <dbReference type="ChEBI" id="CHEBI:15377"/>
        <dbReference type="ChEBI" id="CHEBI:15642"/>
        <dbReference type="ChEBI" id="CHEBI:43120"/>
        <dbReference type="EC" id="4.2.1.96"/>
    </reaction>
</comment>
<dbReference type="EC" id="4.2.1.96" evidence="3"/>
<dbReference type="InterPro" id="IPR036428">
    <property type="entry name" value="PCD_sf"/>
</dbReference>
<dbReference type="SUPFAM" id="SSF55248">
    <property type="entry name" value="PCD-like"/>
    <property type="match status" value="1"/>
</dbReference>
<gene>
    <name evidence="7" type="primary">LOC113708902</name>
</gene>
<dbReference type="Gene3D" id="3.30.1360.20">
    <property type="entry name" value="Transcriptional coactivator/pterin dehydratase"/>
    <property type="match status" value="1"/>
</dbReference>
<comment type="similarity">
    <text evidence="2">Belongs to the pterin-4-alpha-carbinolamine dehydratase family.</text>
</comment>
<sequence>MIVLLVPDLTTKKCVSCNAKDMRPMTVEAAHSLIPQVQGWNLVTEDGMMKLQRTWKVKTFMKGMEFFKLVADVAEAEGGLTENDFILAAKINRLDLHQLLSRKVGE</sequence>
<name>A0ABM4VNF1_COFAR</name>
<evidence type="ECO:0000256" key="1">
    <source>
        <dbReference type="ARBA" id="ARBA00001554"/>
    </source>
</evidence>
<dbReference type="RefSeq" id="XP_071921047.1">
    <property type="nucleotide sequence ID" value="XM_072064946.1"/>
</dbReference>
<organism evidence="6 7">
    <name type="scientific">Coffea arabica</name>
    <name type="common">Arabian coffee</name>
    <dbReference type="NCBI Taxonomy" id="13443"/>
    <lineage>
        <taxon>Eukaryota</taxon>
        <taxon>Viridiplantae</taxon>
        <taxon>Streptophyta</taxon>
        <taxon>Embryophyta</taxon>
        <taxon>Tracheophyta</taxon>
        <taxon>Spermatophyta</taxon>
        <taxon>Magnoliopsida</taxon>
        <taxon>eudicotyledons</taxon>
        <taxon>Gunneridae</taxon>
        <taxon>Pentapetalae</taxon>
        <taxon>asterids</taxon>
        <taxon>lamiids</taxon>
        <taxon>Gentianales</taxon>
        <taxon>Rubiaceae</taxon>
        <taxon>Ixoroideae</taxon>
        <taxon>Gardenieae complex</taxon>
        <taxon>Bertiereae - Coffeeae clade</taxon>
        <taxon>Coffeeae</taxon>
        <taxon>Coffea</taxon>
    </lineage>
</organism>